<dbReference type="PANTHER" id="PTHR10668:SF105">
    <property type="entry name" value="DEHYDROGENASE-RELATED"/>
    <property type="match status" value="1"/>
</dbReference>
<comment type="function">
    <text evidence="1">Probable oxidoreductase that may play a role as regulator of mitochondrial function.</text>
</comment>
<dbReference type="Gene3D" id="3.50.50.60">
    <property type="entry name" value="FAD/NAD(P)-binding domain"/>
    <property type="match status" value="2"/>
</dbReference>
<evidence type="ECO:0000259" key="4">
    <source>
        <dbReference type="Pfam" id="PF01593"/>
    </source>
</evidence>
<dbReference type="SUPFAM" id="SSF51905">
    <property type="entry name" value="FAD/NAD(P)-binding domain"/>
    <property type="match status" value="1"/>
</dbReference>
<gene>
    <name evidence="5" type="ORF">GCM10009716_17600</name>
</gene>
<reference evidence="5 6" key="1">
    <citation type="journal article" date="2019" name="Int. J. Syst. Evol. Microbiol.">
        <title>The Global Catalogue of Microorganisms (GCM) 10K type strain sequencing project: providing services to taxonomists for standard genome sequencing and annotation.</title>
        <authorList>
            <consortium name="The Broad Institute Genomics Platform"/>
            <consortium name="The Broad Institute Genome Sequencing Center for Infectious Disease"/>
            <person name="Wu L."/>
            <person name="Ma J."/>
        </authorList>
    </citation>
    <scope>NUCLEOTIDE SEQUENCE [LARGE SCALE GENOMIC DNA]</scope>
    <source>
        <strain evidence="5 6">JCM 13581</strain>
    </source>
</reference>
<dbReference type="InterPro" id="IPR002937">
    <property type="entry name" value="Amino_oxidase"/>
</dbReference>
<keyword evidence="6" id="KW-1185">Reference proteome</keyword>
<evidence type="ECO:0000313" key="5">
    <source>
        <dbReference type="EMBL" id="GAA1908145.1"/>
    </source>
</evidence>
<protein>
    <recommendedName>
        <fullName evidence="3">Pyridine nucleotide-disulfide oxidoreductase domain-containing protein 2</fullName>
    </recommendedName>
</protein>
<comment type="caution">
    <text evidence="5">The sequence shown here is derived from an EMBL/GenBank/DDBJ whole genome shotgun (WGS) entry which is preliminary data.</text>
</comment>
<comment type="subunit">
    <text evidence="2">Interacts with COX5B; this interaction may contribute to localize PYROXD2 to the inner face of the inner mitochondrial membrane.</text>
</comment>
<name>A0ABN2P3I4_9ACTN</name>
<dbReference type="RefSeq" id="WP_344260113.1">
    <property type="nucleotide sequence ID" value="NZ_BAAAMJ010000015.1"/>
</dbReference>
<dbReference type="Proteomes" id="UP001501303">
    <property type="component" value="Unassembled WGS sequence"/>
</dbReference>
<dbReference type="Pfam" id="PF01593">
    <property type="entry name" value="Amino_oxidase"/>
    <property type="match status" value="1"/>
</dbReference>
<feature type="domain" description="Amine oxidase" evidence="4">
    <location>
        <begin position="15"/>
        <end position="256"/>
    </location>
</feature>
<evidence type="ECO:0000313" key="6">
    <source>
        <dbReference type="Proteomes" id="UP001501303"/>
    </source>
</evidence>
<dbReference type="InterPro" id="IPR036188">
    <property type="entry name" value="FAD/NAD-bd_sf"/>
</dbReference>
<organism evidence="5 6">
    <name type="scientific">Streptomyces sodiiphilus</name>
    <dbReference type="NCBI Taxonomy" id="226217"/>
    <lineage>
        <taxon>Bacteria</taxon>
        <taxon>Bacillati</taxon>
        <taxon>Actinomycetota</taxon>
        <taxon>Actinomycetes</taxon>
        <taxon>Kitasatosporales</taxon>
        <taxon>Streptomycetaceae</taxon>
        <taxon>Streptomyces</taxon>
    </lineage>
</organism>
<dbReference type="PANTHER" id="PTHR10668">
    <property type="entry name" value="PHYTOENE DEHYDROGENASE"/>
    <property type="match status" value="1"/>
</dbReference>
<accession>A0ABN2P3I4</accession>
<evidence type="ECO:0000256" key="2">
    <source>
        <dbReference type="ARBA" id="ARBA00038825"/>
    </source>
</evidence>
<dbReference type="EMBL" id="BAAAMJ010000015">
    <property type="protein sequence ID" value="GAA1908145.1"/>
    <property type="molecule type" value="Genomic_DNA"/>
</dbReference>
<proteinExistence type="predicted"/>
<evidence type="ECO:0000256" key="1">
    <source>
        <dbReference type="ARBA" id="ARBA00037217"/>
    </source>
</evidence>
<evidence type="ECO:0000256" key="3">
    <source>
        <dbReference type="ARBA" id="ARBA00040298"/>
    </source>
</evidence>
<sequence>MTDVDVAIVGTGPNGLAAGVTLARAGLRVELHEAAAAIGGGLRTAPLFDDRIGHDICAAVHPMAAASRFFREFDLAARGVELLHPEISYAHPLDGGRAALAYRDLEATCAGLGADGKRWRRLMKPLVEHSRGVVDLILADRAGALREPVAAALLGRGVLAQGTRLAERYFSGEEAPALLTGVAAHAVGKLPSFASGAVALLLGHLAHGTGWPLPRGGSGRIARVMAQDIAAHGGRIRTGSRVTGLGQLAGARAVLLDTSPKGFLELAGDRLPARYARALRRYRYGPGAAKVDFLVSGPIPWANPEVGRAGTVHLGGTRAEMVRQETLTARGVATDEPFVLLVDPAVTDPGRARPGLRPVWAYAHVPNGDTRDPVELVRSRIERYAPGFTDTVLHQRGVTAAGYESYNPNYVGGDIGCGAMTLRQSLARPVARLDPYRTPLPEVFLCSSATPPGPSVHGMSGYLAALSALRHRFGVREAPSLAPDAGPVPREPVVISRVPGAGAPGEVAVVRTLAMLPPHWQCDPVVDTDRIELSVALPGTGGPRKVRRTVGEVLRDAALEGWRLETGGAVGGRGAGAGAGCW</sequence>